<dbReference type="GO" id="GO:0003700">
    <property type="term" value="F:DNA-binding transcription factor activity"/>
    <property type="evidence" value="ECO:0007669"/>
    <property type="project" value="UniProtKB-UniRule"/>
</dbReference>
<keyword evidence="4" id="KW-0010">Activator</keyword>
<dbReference type="EMBL" id="CP144752">
    <property type="protein sequence ID" value="WVZ91315.1"/>
    <property type="molecule type" value="Genomic_DNA"/>
</dbReference>
<dbReference type="InterPro" id="IPR018362">
    <property type="entry name" value="CCAAT-binding_factor_CS"/>
</dbReference>
<evidence type="ECO:0000256" key="2">
    <source>
        <dbReference type="ARBA" id="ARBA00023015"/>
    </source>
</evidence>
<dbReference type="Proteomes" id="UP001341281">
    <property type="component" value="Chromosome 08"/>
</dbReference>
<dbReference type="Pfam" id="PF02045">
    <property type="entry name" value="CBFB_NFYA"/>
    <property type="match status" value="1"/>
</dbReference>
<keyword evidence="5 8" id="KW-0804">Transcription</keyword>
<name>A0AAQ3XAQ2_PASNO</name>
<evidence type="ECO:0000313" key="11">
    <source>
        <dbReference type="EMBL" id="WVZ91315.1"/>
    </source>
</evidence>
<keyword evidence="6 8" id="KW-0539">Nucleus</keyword>
<keyword evidence="3 8" id="KW-0238">DNA-binding</keyword>
<evidence type="ECO:0000256" key="4">
    <source>
        <dbReference type="ARBA" id="ARBA00023159"/>
    </source>
</evidence>
<sequence length="556" mass="58591">MHLASSCCLLQLQEWGECPSVRPVPIPPLSSSPCPWCLPPLRSMQLAACPPFFSLASSPLLVATSPTSCARVVVGSCCPVPPGPGPGPIPSGTGGGCGSPACCVLKCEWSFPAVGLLYWIGSLRPPALVPAFLLRPPRFFFFFLLLLLLLCVHALLFFAPAASHHRDIQILFVLCSVLLFSGFPGGLRAAYPIAFSSPAGAAAGGCLGVHPPARPGTMMMGFRGNDGFGHAAAGCNGGGAASPLPWWAPQLLYGGEPPLALGSKVATDEAAGAGRFQALPAAGAGAQALLDPPAPPPLKPAPALPERGMPEALKFSLAHDKGGKGSEHSATVALQSPFAIYNGRFELGLGQSMISANNLYADQHYGLLSPYPTGATPGGRMLVPLNMPTEAPVYVNAKQYDAILRRRRARAKAERENRLVKARKPYLHESRHLHALRRPRGTGGRFLNTKKESNAKEAVGGSKATFSNPLMRQVASPGSEIQQSDLGNPSSVSSLSGSEVSSMYDHEDVDHYHSLDHLRTPPFFTPLPSIMDGEHGVGNPFKWAATSEVCCDLLKA</sequence>
<dbReference type="PROSITE" id="PS51152">
    <property type="entry name" value="NFYA_HAP2_2"/>
    <property type="match status" value="1"/>
</dbReference>
<gene>
    <name evidence="11" type="ORF">U9M48_037504</name>
</gene>
<dbReference type="AlphaFoldDB" id="A0AAQ3XAQ2"/>
<dbReference type="InterPro" id="IPR001289">
    <property type="entry name" value="NFYA"/>
</dbReference>
<proteinExistence type="inferred from homology"/>
<keyword evidence="12" id="KW-1185">Reference proteome</keyword>
<evidence type="ECO:0000256" key="1">
    <source>
        <dbReference type="ARBA" id="ARBA00004123"/>
    </source>
</evidence>
<feature type="transmembrane region" description="Helical" evidence="10">
    <location>
        <begin position="170"/>
        <end position="191"/>
    </location>
</feature>
<evidence type="ECO:0000256" key="8">
    <source>
        <dbReference type="RuleBase" id="RU367155"/>
    </source>
</evidence>
<evidence type="ECO:0000256" key="10">
    <source>
        <dbReference type="SAM" id="Phobius"/>
    </source>
</evidence>
<dbReference type="PRINTS" id="PR00616">
    <property type="entry name" value="CCAATSUBUNTB"/>
</dbReference>
<evidence type="ECO:0000256" key="9">
    <source>
        <dbReference type="SAM" id="MobiDB-lite"/>
    </source>
</evidence>
<dbReference type="PANTHER" id="PTHR12632">
    <property type="entry name" value="TRANSCRIPTION FACTOR NF-Y ALPHA-RELATED"/>
    <property type="match status" value="1"/>
</dbReference>
<dbReference type="SMART" id="SM00521">
    <property type="entry name" value="CBF"/>
    <property type="match status" value="1"/>
</dbReference>
<dbReference type="PROSITE" id="PS00686">
    <property type="entry name" value="NFYA_HAP2_1"/>
    <property type="match status" value="1"/>
</dbReference>
<accession>A0AAQ3XAQ2</accession>
<keyword evidence="10" id="KW-0812">Transmembrane</keyword>
<feature type="region of interest" description="Disordered" evidence="9">
    <location>
        <begin position="439"/>
        <end position="500"/>
    </location>
</feature>
<feature type="transmembrane region" description="Helical" evidence="10">
    <location>
        <begin position="139"/>
        <end position="158"/>
    </location>
</feature>
<dbReference type="Gene3D" id="6.10.250.2430">
    <property type="match status" value="1"/>
</dbReference>
<evidence type="ECO:0000256" key="7">
    <source>
        <dbReference type="ARBA" id="ARBA00025911"/>
    </source>
</evidence>
<dbReference type="GO" id="GO:0016602">
    <property type="term" value="C:CCAAT-binding factor complex"/>
    <property type="evidence" value="ECO:0007669"/>
    <property type="project" value="InterPro"/>
</dbReference>
<keyword evidence="2 8" id="KW-0805">Transcription regulation</keyword>
<evidence type="ECO:0000313" key="12">
    <source>
        <dbReference type="Proteomes" id="UP001341281"/>
    </source>
</evidence>
<organism evidence="11 12">
    <name type="scientific">Paspalum notatum var. saurae</name>
    <dbReference type="NCBI Taxonomy" id="547442"/>
    <lineage>
        <taxon>Eukaryota</taxon>
        <taxon>Viridiplantae</taxon>
        <taxon>Streptophyta</taxon>
        <taxon>Embryophyta</taxon>
        <taxon>Tracheophyta</taxon>
        <taxon>Spermatophyta</taxon>
        <taxon>Magnoliopsida</taxon>
        <taxon>Liliopsida</taxon>
        <taxon>Poales</taxon>
        <taxon>Poaceae</taxon>
        <taxon>PACMAD clade</taxon>
        <taxon>Panicoideae</taxon>
        <taxon>Andropogonodae</taxon>
        <taxon>Paspaleae</taxon>
        <taxon>Paspalinae</taxon>
        <taxon>Paspalum</taxon>
    </lineage>
</organism>
<keyword evidence="10" id="KW-0472">Membrane</keyword>
<comment type="function">
    <text evidence="8">Component of the sequence-specific heterotrimeric transcription factor (NF-Y) which specifically recognizes a 5'-CCAAT-3' box motif found in the promoters of its target genes.</text>
</comment>
<comment type="subunit">
    <text evidence="7">Heterotrimeric transcription factor composed of three components, NF-YA, NF-YB and NF-YC. NF-YB and NF-YC must interact and dimerize for NF-YA association and DNA binding.</text>
</comment>
<evidence type="ECO:0000256" key="3">
    <source>
        <dbReference type="ARBA" id="ARBA00023125"/>
    </source>
</evidence>
<reference evidence="11 12" key="1">
    <citation type="submission" date="2024-02" db="EMBL/GenBank/DDBJ databases">
        <title>High-quality chromosome-scale genome assembly of Pensacola bahiagrass (Paspalum notatum Flugge var. saurae).</title>
        <authorList>
            <person name="Vega J.M."/>
            <person name="Podio M."/>
            <person name="Orjuela J."/>
            <person name="Siena L.A."/>
            <person name="Pessino S.C."/>
            <person name="Combes M.C."/>
            <person name="Mariac C."/>
            <person name="Albertini E."/>
            <person name="Pupilli F."/>
            <person name="Ortiz J.P.A."/>
            <person name="Leblanc O."/>
        </authorList>
    </citation>
    <scope>NUCLEOTIDE SEQUENCE [LARGE SCALE GENOMIC DNA]</scope>
    <source>
        <strain evidence="11">R1</strain>
        <tissue evidence="11">Leaf</tissue>
    </source>
</reference>
<evidence type="ECO:0000256" key="5">
    <source>
        <dbReference type="ARBA" id="ARBA00023163"/>
    </source>
</evidence>
<comment type="subcellular location">
    <subcellularLocation>
        <location evidence="1 8">Nucleus</location>
    </subcellularLocation>
</comment>
<comment type="similarity">
    <text evidence="8">Belongs to the NFYA/HAP2 subunit family.</text>
</comment>
<feature type="compositionally biased region" description="Low complexity" evidence="9">
    <location>
        <begin position="484"/>
        <end position="500"/>
    </location>
</feature>
<dbReference type="GO" id="GO:0003677">
    <property type="term" value="F:DNA binding"/>
    <property type="evidence" value="ECO:0007669"/>
    <property type="project" value="UniProtKB-KW"/>
</dbReference>
<protein>
    <recommendedName>
        <fullName evidence="8">Nuclear transcription factor Y subunit</fullName>
    </recommendedName>
</protein>
<keyword evidence="10" id="KW-1133">Transmembrane helix</keyword>
<evidence type="ECO:0000256" key="6">
    <source>
        <dbReference type="ARBA" id="ARBA00023242"/>
    </source>
</evidence>